<name>A0ABT1IFM2_9PSEU</name>
<accession>A0ABT1IFM2</accession>
<dbReference type="SMART" id="SM00479">
    <property type="entry name" value="EXOIII"/>
    <property type="match status" value="1"/>
</dbReference>
<evidence type="ECO:0000256" key="1">
    <source>
        <dbReference type="ARBA" id="ARBA00022722"/>
    </source>
</evidence>
<dbReference type="InterPro" id="IPR001357">
    <property type="entry name" value="BRCT_dom"/>
</dbReference>
<dbReference type="SUPFAM" id="SSF52113">
    <property type="entry name" value="BRCT domain"/>
    <property type="match status" value="1"/>
</dbReference>
<dbReference type="Gene3D" id="3.30.420.10">
    <property type="entry name" value="Ribonuclease H-like superfamily/Ribonuclease H"/>
    <property type="match status" value="1"/>
</dbReference>
<proteinExistence type="predicted"/>
<dbReference type="Gene3D" id="3.40.50.10190">
    <property type="entry name" value="BRCT domain"/>
    <property type="match status" value="1"/>
</dbReference>
<dbReference type="Proteomes" id="UP001205185">
    <property type="component" value="Unassembled WGS sequence"/>
</dbReference>
<evidence type="ECO:0000256" key="2">
    <source>
        <dbReference type="ARBA" id="ARBA00022801"/>
    </source>
</evidence>
<dbReference type="SUPFAM" id="SSF53098">
    <property type="entry name" value="Ribonuclease H-like"/>
    <property type="match status" value="1"/>
</dbReference>
<dbReference type="EMBL" id="JAMTCO010000009">
    <property type="protein sequence ID" value="MCP2271410.1"/>
    <property type="molecule type" value="Genomic_DNA"/>
</dbReference>
<dbReference type="PANTHER" id="PTHR30231:SF4">
    <property type="entry name" value="PROTEIN NEN2"/>
    <property type="match status" value="1"/>
</dbReference>
<dbReference type="InterPro" id="IPR036420">
    <property type="entry name" value="BRCT_dom_sf"/>
</dbReference>
<dbReference type="Pfam" id="PF00929">
    <property type="entry name" value="RNase_T"/>
    <property type="match status" value="1"/>
</dbReference>
<gene>
    <name evidence="5" type="ORF">LV75_003924</name>
</gene>
<comment type="caution">
    <text evidence="5">The sequence shown here is derived from an EMBL/GenBank/DDBJ whole genome shotgun (WGS) entry which is preliminary data.</text>
</comment>
<evidence type="ECO:0000313" key="6">
    <source>
        <dbReference type="Proteomes" id="UP001205185"/>
    </source>
</evidence>
<feature type="domain" description="Exonuclease" evidence="4">
    <location>
        <begin position="2"/>
        <end position="169"/>
    </location>
</feature>
<evidence type="ECO:0000313" key="5">
    <source>
        <dbReference type="EMBL" id="MCP2271410.1"/>
    </source>
</evidence>
<organism evidence="5 6">
    <name type="scientific">Actinokineospora diospyrosa</name>
    <dbReference type="NCBI Taxonomy" id="103728"/>
    <lineage>
        <taxon>Bacteria</taxon>
        <taxon>Bacillati</taxon>
        <taxon>Actinomycetota</taxon>
        <taxon>Actinomycetes</taxon>
        <taxon>Pseudonocardiales</taxon>
        <taxon>Pseudonocardiaceae</taxon>
        <taxon>Actinokineospora</taxon>
    </lineage>
</organism>
<dbReference type="SUPFAM" id="SSF158682">
    <property type="entry name" value="TerB-like"/>
    <property type="match status" value="1"/>
</dbReference>
<dbReference type="InterPro" id="IPR036397">
    <property type="entry name" value="RNaseH_sf"/>
</dbReference>
<reference evidence="5 6" key="1">
    <citation type="submission" date="2022-06" db="EMBL/GenBank/DDBJ databases">
        <title>Genomic Encyclopedia of Archaeal and Bacterial Type Strains, Phase II (KMG-II): from individual species to whole genera.</title>
        <authorList>
            <person name="Goeker M."/>
        </authorList>
    </citation>
    <scope>NUCLEOTIDE SEQUENCE [LARGE SCALE GENOMIC DNA]</scope>
    <source>
        <strain evidence="5 6">DSM 44255</strain>
    </source>
</reference>
<protein>
    <submittedName>
        <fullName evidence="5">DNA polymerase-3 subunit epsilon</fullName>
    </submittedName>
</protein>
<keyword evidence="1" id="KW-0540">Nuclease</keyword>
<dbReference type="InterPro" id="IPR013520">
    <property type="entry name" value="Ribonucl_H"/>
</dbReference>
<keyword evidence="2" id="KW-0378">Hydrolase</keyword>
<dbReference type="PANTHER" id="PTHR30231">
    <property type="entry name" value="DNA POLYMERASE III SUBUNIT EPSILON"/>
    <property type="match status" value="1"/>
</dbReference>
<evidence type="ECO:0000259" key="4">
    <source>
        <dbReference type="SMART" id="SM00479"/>
    </source>
</evidence>
<dbReference type="RefSeq" id="WP_253888354.1">
    <property type="nucleotide sequence ID" value="NZ_BAAAVB010000005.1"/>
</dbReference>
<dbReference type="CDD" id="cd06127">
    <property type="entry name" value="DEDDh"/>
    <property type="match status" value="1"/>
</dbReference>
<dbReference type="CDD" id="cd17748">
    <property type="entry name" value="BRCT_DNA_ligase_like"/>
    <property type="match status" value="1"/>
</dbReference>
<dbReference type="InterPro" id="IPR012337">
    <property type="entry name" value="RNaseH-like_sf"/>
</dbReference>
<keyword evidence="3" id="KW-0269">Exonuclease</keyword>
<dbReference type="Pfam" id="PF00533">
    <property type="entry name" value="BRCT"/>
    <property type="match status" value="1"/>
</dbReference>
<evidence type="ECO:0000256" key="3">
    <source>
        <dbReference type="ARBA" id="ARBA00022839"/>
    </source>
</evidence>
<sequence>MGYAVVDVETTGLAPGRHHRVVEVAIVQLDDRGRVTDEWCTLVNPRRDLGPGHIHGIRAADARLAPLFDDIAGTLADLLAGRVLVGHNVSFDARFLQAEYTRLGVDPGFPTMPTLCTMRLADQFLTTTARTLSACCTAAGVEMSQAHSALHDARATAALLASYLTHAGTPAPWSDALREAKTRPWPDLPRTTAQPVTRGHAHQDQHSFLSRLVDHLPRVSHPPHADEYLAVLDRALQDRVVSVDEQQELLETAQTLGLEPPDVLALHRTYLTDLANAAWSDRVITQEEAADLELVASLLALTPDDLAKALFHLTPGDAVVFTGQTREPRQTWEARATTAGLQVGASVSKKTRLLIAADPDSMSGKAAKARKLGIPIISEDTFVALFATIKSC</sequence>
<dbReference type="InterPro" id="IPR029024">
    <property type="entry name" value="TerB-like"/>
</dbReference>
<keyword evidence="6" id="KW-1185">Reference proteome</keyword>